<dbReference type="Gene3D" id="3.90.1310.10">
    <property type="entry name" value="Penicillin-binding protein 2a (Domain 2)"/>
    <property type="match status" value="1"/>
</dbReference>
<dbReference type="HOGENOM" id="CLU_009289_1_0_11"/>
<keyword evidence="1" id="KW-1133">Transmembrane helix</keyword>
<evidence type="ECO:0000259" key="2">
    <source>
        <dbReference type="Pfam" id="PF00905"/>
    </source>
</evidence>
<sequence>MSNMLSVKHVDKKNRDGRAIDPALRVISYIVVAMFLMIMLSASGIQGLFADNFLKDPRNSRVLYAAERVYRGPIFVGNERVAYSEKRGKSYKRFYAHPELYSAITGYFNNVHGRSGLEKYLNSELSGANPVGLSRMFEGAENGRSVLLTINEKLQKIAWRALEGFRGSAVIIEPSSGKILALVSRPGFDANKLSNDTNVEESYKKLLKDPAKPLINRAASLYHPGSVFKIITMATALETGRYDLDKEVTDSNLLTFPGRRFFIENSGACSGRNKINLEQALAFSCNATFGKIATDLGGELISKMAERFGFGKKITIPIPFQASEYPVTGDSAQLAQSGFGQWEIWATPLQIAMISAAIANNGKLMKPNIVQRVKGPDANTIKEFTPEMLGRVATQETVKKLSKAMESVVEYGTARRGKIRGIQIAGKTGTAEDGTGRNTLWFTGFAPVDRPFLAVSIVLEEQKGDAGTIAVPIAKKLIEEALNER</sequence>
<dbReference type="STRING" id="203267.TWT_776"/>
<keyword evidence="1" id="KW-0472">Membrane</keyword>
<name>Q83MP2_TROWT</name>
<feature type="domain" description="Penicillin-binding protein transpeptidase" evidence="2">
    <location>
        <begin position="167"/>
        <end position="479"/>
    </location>
</feature>
<feature type="domain" description="Penicillin binding protein A dimerisation" evidence="3">
    <location>
        <begin position="71"/>
        <end position="130"/>
    </location>
</feature>
<organism evidence="4 5">
    <name type="scientific">Tropheryma whipplei (strain Twist)</name>
    <name type="common">Whipple's bacillus</name>
    <dbReference type="NCBI Taxonomy" id="203267"/>
    <lineage>
        <taxon>Bacteria</taxon>
        <taxon>Bacillati</taxon>
        <taxon>Actinomycetota</taxon>
        <taxon>Actinomycetes</taxon>
        <taxon>Micrococcales</taxon>
        <taxon>Tropherymataceae</taxon>
        <taxon>Tropheryma</taxon>
    </lineage>
</organism>
<evidence type="ECO:0000256" key="1">
    <source>
        <dbReference type="SAM" id="Phobius"/>
    </source>
</evidence>
<dbReference type="SUPFAM" id="SSF56601">
    <property type="entry name" value="beta-lactamase/transpeptidase-like"/>
    <property type="match status" value="1"/>
</dbReference>
<dbReference type="GO" id="GO:0071555">
    <property type="term" value="P:cell wall organization"/>
    <property type="evidence" value="ECO:0007669"/>
    <property type="project" value="TreeGrafter"/>
</dbReference>
<keyword evidence="5" id="KW-1185">Reference proteome</keyword>
<dbReference type="GO" id="GO:0005886">
    <property type="term" value="C:plasma membrane"/>
    <property type="evidence" value="ECO:0007669"/>
    <property type="project" value="TreeGrafter"/>
</dbReference>
<dbReference type="AlphaFoldDB" id="Q83MP2"/>
<dbReference type="EMBL" id="AE014184">
    <property type="protein sequence ID" value="AAO44873.1"/>
    <property type="molecule type" value="Genomic_DNA"/>
</dbReference>
<gene>
    <name evidence="4" type="primary">pbpA</name>
    <name evidence="4" type="ordered locus">TWT_776</name>
</gene>
<dbReference type="OrthoDB" id="9766847at2"/>
<evidence type="ECO:0000313" key="5">
    <source>
        <dbReference type="Proteomes" id="UP000002200"/>
    </source>
</evidence>
<accession>Q83MP2</accession>
<dbReference type="Pfam" id="PF00905">
    <property type="entry name" value="Transpeptidase"/>
    <property type="match status" value="1"/>
</dbReference>
<dbReference type="PANTHER" id="PTHR30627">
    <property type="entry name" value="PEPTIDOGLYCAN D,D-TRANSPEPTIDASE"/>
    <property type="match status" value="1"/>
</dbReference>
<reference evidence="4 5" key="1">
    <citation type="journal article" date="2003" name="Genome Res.">
        <title>Tropheryma whipplei twist: a human pathogenic Actinobacteria with a reduced genome.</title>
        <authorList>
            <person name="Raoult D."/>
            <person name="Ogata H."/>
            <person name="Audic S."/>
            <person name="Robert C."/>
            <person name="Suhre K."/>
            <person name="Drancourt M."/>
            <person name="Claverie J.-M."/>
        </authorList>
    </citation>
    <scope>NUCLEOTIDE SEQUENCE [LARGE SCALE GENOMIC DNA]</scope>
    <source>
        <strain evidence="4 5">Twist</strain>
    </source>
</reference>
<feature type="transmembrane region" description="Helical" evidence="1">
    <location>
        <begin position="26"/>
        <end position="49"/>
    </location>
</feature>
<dbReference type="SUPFAM" id="SSF56519">
    <property type="entry name" value="Penicillin binding protein dimerisation domain"/>
    <property type="match status" value="1"/>
</dbReference>
<dbReference type="Proteomes" id="UP000002200">
    <property type="component" value="Chromosome"/>
</dbReference>
<dbReference type="eggNOG" id="COG0768">
    <property type="taxonomic scope" value="Bacteria"/>
</dbReference>
<dbReference type="InterPro" id="IPR036138">
    <property type="entry name" value="PBP_dimer_sf"/>
</dbReference>
<keyword evidence="1" id="KW-0812">Transmembrane</keyword>
<dbReference type="InterPro" id="IPR001460">
    <property type="entry name" value="PCN-bd_Tpept"/>
</dbReference>
<dbReference type="PANTHER" id="PTHR30627:SF24">
    <property type="entry name" value="PENICILLIN-BINDING PROTEIN 4B"/>
    <property type="match status" value="1"/>
</dbReference>
<dbReference type="InterPro" id="IPR050515">
    <property type="entry name" value="Beta-lactam/transpept"/>
</dbReference>
<dbReference type="Gene3D" id="3.40.710.10">
    <property type="entry name" value="DD-peptidase/beta-lactamase superfamily"/>
    <property type="match status" value="1"/>
</dbReference>
<protein>
    <submittedName>
        <fullName evidence="4">Penicillin-binding protein</fullName>
    </submittedName>
</protein>
<dbReference type="GO" id="GO:0071972">
    <property type="term" value="F:peptidoglycan L,D-transpeptidase activity"/>
    <property type="evidence" value="ECO:0007669"/>
    <property type="project" value="TreeGrafter"/>
</dbReference>
<evidence type="ECO:0000313" key="4">
    <source>
        <dbReference type="EMBL" id="AAO44873.1"/>
    </source>
</evidence>
<proteinExistence type="predicted"/>
<dbReference type="InterPro" id="IPR012338">
    <property type="entry name" value="Beta-lactam/transpept-like"/>
</dbReference>
<dbReference type="KEGG" id="twh:TWT_776"/>
<dbReference type="Pfam" id="PF21922">
    <property type="entry name" value="PBP_dimer_2"/>
    <property type="match status" value="1"/>
</dbReference>
<dbReference type="GO" id="GO:0008658">
    <property type="term" value="F:penicillin binding"/>
    <property type="evidence" value="ECO:0007669"/>
    <property type="project" value="InterPro"/>
</dbReference>
<evidence type="ECO:0000259" key="3">
    <source>
        <dbReference type="Pfam" id="PF21922"/>
    </source>
</evidence>
<dbReference type="InterPro" id="IPR054120">
    <property type="entry name" value="PBPA_dimer"/>
</dbReference>